<dbReference type="EMBL" id="VUNB01000004">
    <property type="protein sequence ID" value="MST68966.1"/>
    <property type="molecule type" value="Genomic_DNA"/>
</dbReference>
<evidence type="ECO:0008006" key="4">
    <source>
        <dbReference type="Google" id="ProtNLM"/>
    </source>
</evidence>
<feature type="compositionally biased region" description="Basic and acidic residues" evidence="1">
    <location>
        <begin position="192"/>
        <end position="207"/>
    </location>
</feature>
<sequence>MLRKFDNHGFTIAELLAIIGAIALLMIIFFPAFSRHLEKSRENVDITNARTVQTILTDAVKAGNVDLTSGEGGRGGIYVIVFKGRDELPSGYGNIPGKGNALVLADPGVTIDGKTSAGGLRQNKELKKLLKLHSVDTDKIHVKSRWEKDGSMGWDWYCAAFVYDQKTGYRTAVYSGFGGQSGAFPETGSKVNRTDNMGEKFKESKMK</sequence>
<dbReference type="InterPro" id="IPR045584">
    <property type="entry name" value="Pilin-like"/>
</dbReference>
<accession>A0A6A8MC73</accession>
<evidence type="ECO:0000256" key="2">
    <source>
        <dbReference type="SAM" id="Phobius"/>
    </source>
</evidence>
<keyword evidence="2" id="KW-1133">Transmembrane helix</keyword>
<keyword evidence="2" id="KW-0812">Transmembrane</keyword>
<comment type="caution">
    <text evidence="3">The sequence shown here is derived from an EMBL/GenBank/DDBJ whole genome shotgun (WGS) entry which is preliminary data.</text>
</comment>
<gene>
    <name evidence="3" type="ORF">FYJ66_05095</name>
</gene>
<feature type="transmembrane region" description="Helical" evidence="2">
    <location>
        <begin position="12"/>
        <end position="33"/>
    </location>
</feature>
<keyword evidence="2" id="KW-0472">Membrane</keyword>
<name>A0A6A8MC73_9FIRM</name>
<dbReference type="RefSeq" id="WP_154572443.1">
    <property type="nucleotide sequence ID" value="NZ_VUNB01000004.1"/>
</dbReference>
<dbReference type="SUPFAM" id="SSF54523">
    <property type="entry name" value="Pili subunits"/>
    <property type="match status" value="1"/>
</dbReference>
<dbReference type="AlphaFoldDB" id="A0A6A8MC73"/>
<evidence type="ECO:0000256" key="1">
    <source>
        <dbReference type="SAM" id="MobiDB-lite"/>
    </source>
</evidence>
<feature type="region of interest" description="Disordered" evidence="1">
    <location>
        <begin position="187"/>
        <end position="207"/>
    </location>
</feature>
<organism evidence="3">
    <name type="scientific">Baileyella intestinalis</name>
    <dbReference type="NCBI Taxonomy" id="2606709"/>
    <lineage>
        <taxon>Bacteria</taxon>
        <taxon>Bacillati</taxon>
        <taxon>Bacillota</taxon>
        <taxon>Clostridia</taxon>
        <taxon>Peptostreptococcales</taxon>
        <taxon>Anaerovoracaceae</taxon>
        <taxon>Baileyella</taxon>
    </lineage>
</organism>
<reference evidence="3" key="1">
    <citation type="submission" date="2019-09" db="EMBL/GenBank/DDBJ databases">
        <title>In-depth cultivation of the pig gut microbiome towards novel bacterial diversity and tailored functional studies.</title>
        <authorList>
            <person name="Wylensek D."/>
            <person name="Hitch T.C.A."/>
            <person name="Clavel T."/>
        </authorList>
    </citation>
    <scope>NUCLEOTIDE SEQUENCE</scope>
    <source>
        <strain evidence="3">RF-744-FAT-WT-3</strain>
    </source>
</reference>
<evidence type="ECO:0000313" key="3">
    <source>
        <dbReference type="EMBL" id="MST68966.1"/>
    </source>
</evidence>
<protein>
    <recommendedName>
        <fullName evidence="4">Prepilin-type N-terminal cleavage/methylation domain-containing protein</fullName>
    </recommendedName>
</protein>
<dbReference type="Gene3D" id="3.30.700.10">
    <property type="entry name" value="Glycoprotein, Type 4 Pilin"/>
    <property type="match status" value="1"/>
</dbReference>
<proteinExistence type="predicted"/>